<feature type="domain" description="FAS1-like dehydratase" evidence="1">
    <location>
        <begin position="9"/>
        <end position="138"/>
    </location>
</feature>
<dbReference type="PANTHER" id="PTHR43437:SF3">
    <property type="entry name" value="HYDROXYACYL-THIOESTER DEHYDRATASE TYPE 2, MITOCHONDRIAL"/>
    <property type="match status" value="1"/>
</dbReference>
<evidence type="ECO:0000259" key="1">
    <source>
        <dbReference type="Pfam" id="PF13452"/>
    </source>
</evidence>
<dbReference type="OrthoDB" id="5415111at2"/>
<dbReference type="RefSeq" id="WP_106297880.1">
    <property type="nucleotide sequence ID" value="NZ_PVTI01000015.1"/>
</dbReference>
<dbReference type="InterPro" id="IPR050965">
    <property type="entry name" value="UPF0336/Enoyl-CoA_hydratase"/>
</dbReference>
<dbReference type="PANTHER" id="PTHR43437">
    <property type="entry name" value="HYDROXYACYL-THIOESTER DEHYDRATASE TYPE 2, MITOCHONDRIAL-RELATED"/>
    <property type="match status" value="1"/>
</dbReference>
<dbReference type="GO" id="GO:0006633">
    <property type="term" value="P:fatty acid biosynthetic process"/>
    <property type="evidence" value="ECO:0007669"/>
    <property type="project" value="TreeGrafter"/>
</dbReference>
<dbReference type="EMBL" id="PVTI01000015">
    <property type="protein sequence ID" value="PRY57528.1"/>
    <property type="molecule type" value="Genomic_DNA"/>
</dbReference>
<evidence type="ECO:0000313" key="3">
    <source>
        <dbReference type="Proteomes" id="UP000237822"/>
    </source>
</evidence>
<organism evidence="2 3">
    <name type="scientific">Knoellia remsis</name>
    <dbReference type="NCBI Taxonomy" id="407159"/>
    <lineage>
        <taxon>Bacteria</taxon>
        <taxon>Bacillati</taxon>
        <taxon>Actinomycetota</taxon>
        <taxon>Actinomycetes</taxon>
        <taxon>Micrococcales</taxon>
        <taxon>Intrasporangiaceae</taxon>
        <taxon>Knoellia</taxon>
    </lineage>
</organism>
<dbReference type="Pfam" id="PF13452">
    <property type="entry name" value="FAS1_DH_region"/>
    <property type="match status" value="1"/>
</dbReference>
<dbReference type="AlphaFoldDB" id="A0A2T0UI33"/>
<dbReference type="InterPro" id="IPR029069">
    <property type="entry name" value="HotDog_dom_sf"/>
</dbReference>
<dbReference type="Proteomes" id="UP000237822">
    <property type="component" value="Unassembled WGS sequence"/>
</dbReference>
<proteinExistence type="predicted"/>
<comment type="caution">
    <text evidence="2">The sequence shown here is derived from an EMBL/GenBank/DDBJ whole genome shotgun (WGS) entry which is preliminary data.</text>
</comment>
<dbReference type="CDD" id="cd03441">
    <property type="entry name" value="R_hydratase_like"/>
    <property type="match status" value="1"/>
</dbReference>
<dbReference type="GO" id="GO:0019171">
    <property type="term" value="F:(3R)-hydroxyacyl-[acyl-carrier-protein] dehydratase activity"/>
    <property type="evidence" value="ECO:0007669"/>
    <property type="project" value="TreeGrafter"/>
</dbReference>
<protein>
    <submittedName>
        <fullName evidence="2">Acyl dehydratase</fullName>
    </submittedName>
</protein>
<sequence length="150" mass="15752">MSEGVNQDFVGRTYPPSGPYAVSAAEIAAFADAVGADDPVHRDAEVARAAGHADVIAPPTFAVTIAQQCDRAYVMDPESGIDYSRVVHGEQRFVHHRPITAGDELTGELTVDSIRMAGGHAMITTRTELTAGAEPVCTSTSTIVVRGGED</sequence>
<dbReference type="InterPro" id="IPR016709">
    <property type="entry name" value="HadA-like"/>
</dbReference>
<dbReference type="PIRSF" id="PIRSF018072">
    <property type="entry name" value="UCP018072"/>
    <property type="match status" value="1"/>
</dbReference>
<name>A0A2T0UI33_9MICO</name>
<dbReference type="Gene3D" id="3.10.129.10">
    <property type="entry name" value="Hotdog Thioesterase"/>
    <property type="match status" value="1"/>
</dbReference>
<evidence type="ECO:0000313" key="2">
    <source>
        <dbReference type="EMBL" id="PRY57528.1"/>
    </source>
</evidence>
<reference evidence="2 3" key="1">
    <citation type="submission" date="2018-03" db="EMBL/GenBank/DDBJ databases">
        <title>Genomic Encyclopedia of Archaeal and Bacterial Type Strains, Phase II (KMG-II): from individual species to whole genera.</title>
        <authorList>
            <person name="Goeker M."/>
        </authorList>
    </citation>
    <scope>NUCLEOTIDE SEQUENCE [LARGE SCALE GENOMIC DNA]</scope>
    <source>
        <strain evidence="2 3">ATCC BAA-1496</strain>
    </source>
</reference>
<dbReference type="InterPro" id="IPR039569">
    <property type="entry name" value="FAS1-like_DH_region"/>
</dbReference>
<gene>
    <name evidence="2" type="ORF">BCF74_11540</name>
</gene>
<keyword evidence="3" id="KW-1185">Reference proteome</keyword>
<accession>A0A2T0UI33</accession>
<dbReference type="SUPFAM" id="SSF54637">
    <property type="entry name" value="Thioesterase/thiol ester dehydrase-isomerase"/>
    <property type="match status" value="1"/>
</dbReference>